<dbReference type="EMBL" id="QGKV02001556">
    <property type="protein sequence ID" value="KAF3516617.1"/>
    <property type="molecule type" value="Genomic_DNA"/>
</dbReference>
<keyword evidence="1" id="KW-0812">Transmembrane</keyword>
<name>A0ABQ7AR74_BRACR</name>
<protein>
    <submittedName>
        <fullName evidence="2">Uncharacterized protein</fullName>
    </submittedName>
</protein>
<keyword evidence="3" id="KW-1185">Reference proteome</keyword>
<sequence>MQMGDENPRIMYGVIITVYVDRQTTPVRSFRARRRKECTWNREIGRTRGYDRRANLLAYIREKRAESLAGDLKGDDDVVESNSKPERKVTQLYRIEVILHFLLFKKWQKKKRRWLRKMMSKIRLPFLRPFRRKNRTWKYRQFAPDEEEEGEAKAKPYRSDLWVLLRLHIPVIFSLQNLFYLKLFLINLLLCFLNKEKA</sequence>
<evidence type="ECO:0000313" key="2">
    <source>
        <dbReference type="EMBL" id="KAF3516617.1"/>
    </source>
</evidence>
<accession>A0ABQ7AR74</accession>
<dbReference type="Proteomes" id="UP000266723">
    <property type="component" value="Unassembled WGS sequence"/>
</dbReference>
<proteinExistence type="predicted"/>
<evidence type="ECO:0000256" key="1">
    <source>
        <dbReference type="SAM" id="Phobius"/>
    </source>
</evidence>
<evidence type="ECO:0000313" key="3">
    <source>
        <dbReference type="Proteomes" id="UP000266723"/>
    </source>
</evidence>
<organism evidence="2 3">
    <name type="scientific">Brassica cretica</name>
    <name type="common">Mustard</name>
    <dbReference type="NCBI Taxonomy" id="69181"/>
    <lineage>
        <taxon>Eukaryota</taxon>
        <taxon>Viridiplantae</taxon>
        <taxon>Streptophyta</taxon>
        <taxon>Embryophyta</taxon>
        <taxon>Tracheophyta</taxon>
        <taxon>Spermatophyta</taxon>
        <taxon>Magnoliopsida</taxon>
        <taxon>eudicotyledons</taxon>
        <taxon>Gunneridae</taxon>
        <taxon>Pentapetalae</taxon>
        <taxon>rosids</taxon>
        <taxon>malvids</taxon>
        <taxon>Brassicales</taxon>
        <taxon>Brassicaceae</taxon>
        <taxon>Brassiceae</taxon>
        <taxon>Brassica</taxon>
    </lineage>
</organism>
<gene>
    <name evidence="2" type="ORF">DY000_02064183</name>
</gene>
<feature type="transmembrane region" description="Helical" evidence="1">
    <location>
        <begin position="171"/>
        <end position="193"/>
    </location>
</feature>
<comment type="caution">
    <text evidence="2">The sequence shown here is derived from an EMBL/GenBank/DDBJ whole genome shotgun (WGS) entry which is preliminary data.</text>
</comment>
<reference evidence="2 3" key="1">
    <citation type="journal article" date="2020" name="BMC Genomics">
        <title>Intraspecific diversification of the crop wild relative Brassica cretica Lam. using demographic model selection.</title>
        <authorList>
            <person name="Kioukis A."/>
            <person name="Michalopoulou V.A."/>
            <person name="Briers L."/>
            <person name="Pirintsos S."/>
            <person name="Studholme D.J."/>
            <person name="Pavlidis P."/>
            <person name="Sarris P.F."/>
        </authorList>
    </citation>
    <scope>NUCLEOTIDE SEQUENCE [LARGE SCALE GENOMIC DNA]</scope>
    <source>
        <strain evidence="3">cv. PFS-1207/04</strain>
    </source>
</reference>
<keyword evidence="1" id="KW-1133">Transmembrane helix</keyword>
<keyword evidence="1" id="KW-0472">Membrane</keyword>